<dbReference type="PANTHER" id="PTHR19278">
    <property type="entry name" value="OROTATE PHOSPHORIBOSYLTRANSFERASE"/>
    <property type="match status" value="1"/>
</dbReference>
<keyword evidence="4 6" id="KW-0808">Transferase</keyword>
<keyword evidence="6" id="KW-0460">Magnesium</keyword>
<accession>A0ABU3BMD6</accession>
<feature type="domain" description="Phosphoribosyltransferase" evidence="7">
    <location>
        <begin position="69"/>
        <end position="151"/>
    </location>
</feature>
<keyword evidence="3 6" id="KW-0328">Glycosyltransferase</keyword>
<evidence type="ECO:0000259" key="7">
    <source>
        <dbReference type="Pfam" id="PF00156"/>
    </source>
</evidence>
<name>A0ABU3BMD6_9BACT</name>
<dbReference type="NCBIfam" id="TIGR00336">
    <property type="entry name" value="pyrE"/>
    <property type="match status" value="1"/>
</dbReference>
<comment type="function">
    <text evidence="6">Catalyzes the transfer of a ribosyl phosphate group from 5-phosphoribose 1-diphosphate to orotate, leading to the formation of orotidine monophosphate (OMP).</text>
</comment>
<evidence type="ECO:0000256" key="6">
    <source>
        <dbReference type="HAMAP-Rule" id="MF_01208"/>
    </source>
</evidence>
<feature type="binding site" evidence="6">
    <location>
        <position position="101"/>
    </location>
    <ligand>
        <name>5-phospho-alpha-D-ribose 1-diphosphate</name>
        <dbReference type="ChEBI" id="CHEBI:58017"/>
        <note>ligand shared between dimeric partners</note>
    </ligand>
</feature>
<dbReference type="Pfam" id="PF00156">
    <property type="entry name" value="Pribosyltran"/>
    <property type="match status" value="1"/>
</dbReference>
<evidence type="ECO:0000256" key="1">
    <source>
        <dbReference type="ARBA" id="ARBA00004889"/>
    </source>
</evidence>
<feature type="binding site" evidence="6">
    <location>
        <position position="95"/>
    </location>
    <ligand>
        <name>5-phospho-alpha-D-ribose 1-diphosphate</name>
        <dbReference type="ChEBI" id="CHEBI:58017"/>
        <note>ligand shared between dimeric partners</note>
    </ligand>
</feature>
<proteinExistence type="inferred from homology"/>
<evidence type="ECO:0000256" key="3">
    <source>
        <dbReference type="ARBA" id="ARBA00022676"/>
    </source>
</evidence>
<dbReference type="EC" id="2.4.2.10" evidence="2 6"/>
<dbReference type="HAMAP" id="MF_01208">
    <property type="entry name" value="PyrE"/>
    <property type="match status" value="1"/>
</dbReference>
<dbReference type="PANTHER" id="PTHR19278:SF9">
    <property type="entry name" value="URIDINE 5'-MONOPHOSPHATE SYNTHASE"/>
    <property type="match status" value="1"/>
</dbReference>
<dbReference type="Gene3D" id="3.40.50.2020">
    <property type="match status" value="1"/>
</dbReference>
<evidence type="ECO:0000256" key="5">
    <source>
        <dbReference type="ARBA" id="ARBA00022975"/>
    </source>
</evidence>
<dbReference type="InterPro" id="IPR000836">
    <property type="entry name" value="PRTase_dom"/>
</dbReference>
<keyword evidence="9" id="KW-1185">Reference proteome</keyword>
<evidence type="ECO:0000313" key="9">
    <source>
        <dbReference type="Proteomes" id="UP001267426"/>
    </source>
</evidence>
<reference evidence="8 9" key="1">
    <citation type="submission" date="2023-09" db="EMBL/GenBank/DDBJ databases">
        <authorList>
            <person name="Rey-Velasco X."/>
        </authorList>
    </citation>
    <scope>NUCLEOTIDE SEQUENCE [LARGE SCALE GENOMIC DNA]</scope>
    <source>
        <strain evidence="8 9">F394</strain>
    </source>
</reference>
<comment type="caution">
    <text evidence="8">The sequence shown here is derived from an EMBL/GenBank/DDBJ whole genome shotgun (WGS) entry which is preliminary data.</text>
</comment>
<dbReference type="CDD" id="cd06223">
    <property type="entry name" value="PRTases_typeI"/>
    <property type="match status" value="1"/>
</dbReference>
<feature type="binding site" evidence="6">
    <location>
        <position position="125"/>
    </location>
    <ligand>
        <name>orotate</name>
        <dbReference type="ChEBI" id="CHEBI:30839"/>
    </ligand>
</feature>
<dbReference type="Proteomes" id="UP001267426">
    <property type="component" value="Unassembled WGS sequence"/>
</dbReference>
<organism evidence="8 9">
    <name type="scientific">Rubrivirga litoralis</name>
    <dbReference type="NCBI Taxonomy" id="3075598"/>
    <lineage>
        <taxon>Bacteria</taxon>
        <taxon>Pseudomonadati</taxon>
        <taxon>Rhodothermota</taxon>
        <taxon>Rhodothermia</taxon>
        <taxon>Rhodothermales</taxon>
        <taxon>Rubricoccaceae</taxon>
        <taxon>Rubrivirga</taxon>
    </lineage>
</organism>
<evidence type="ECO:0000256" key="4">
    <source>
        <dbReference type="ARBA" id="ARBA00022679"/>
    </source>
</evidence>
<dbReference type="InterPro" id="IPR029057">
    <property type="entry name" value="PRTase-like"/>
</dbReference>
<dbReference type="SUPFAM" id="SSF53271">
    <property type="entry name" value="PRTase-like"/>
    <property type="match status" value="1"/>
</dbReference>
<comment type="caution">
    <text evidence="6">Lacks conserved residue(s) required for the propagation of feature annotation.</text>
</comment>
<dbReference type="RefSeq" id="WP_311661562.1">
    <property type="nucleotide sequence ID" value="NZ_JAVRHT010000002.1"/>
</dbReference>
<comment type="catalytic activity">
    <reaction evidence="6">
        <text>orotidine 5'-phosphate + diphosphate = orotate + 5-phospho-alpha-D-ribose 1-diphosphate</text>
        <dbReference type="Rhea" id="RHEA:10380"/>
        <dbReference type="ChEBI" id="CHEBI:30839"/>
        <dbReference type="ChEBI" id="CHEBI:33019"/>
        <dbReference type="ChEBI" id="CHEBI:57538"/>
        <dbReference type="ChEBI" id="CHEBI:58017"/>
        <dbReference type="EC" id="2.4.2.10"/>
    </reaction>
</comment>
<comment type="pathway">
    <text evidence="1 6">Pyrimidine metabolism; UMP biosynthesis via de novo pathway; UMP from orotate: step 1/2.</text>
</comment>
<protein>
    <recommendedName>
        <fullName evidence="2 6">Orotate phosphoribosyltransferase</fullName>
        <shortName evidence="6">OPRT</shortName>
        <shortName evidence="6">OPRTase</shortName>
        <ecNumber evidence="2 6">2.4.2.10</ecNumber>
    </recommendedName>
</protein>
<sequence>MSTSETLARDLLRIGAVALRPDQPFTWASGRLAPVYTDNRLALSHPAVRDRVVAGFVDLAGRVGSVEAVSGTATAGIAPGALLADRLGVPFSYVRAAAKGHGRENRIEGRVEPGQRVVVVEDLVSTGGSVVSAAEALREAGGAVVGALAVFTYGFPEADRAFDDAGLDLHTLTDFETLARLAAETGALGEGAWSVLRAWRDDPAGWSRERGGAG</sequence>
<feature type="binding site" evidence="6">
    <location>
        <position position="99"/>
    </location>
    <ligand>
        <name>5-phospho-alpha-D-ribose 1-diphosphate</name>
        <dbReference type="ChEBI" id="CHEBI:58017"/>
        <note>ligand shared between dimeric partners</note>
    </ligand>
</feature>
<comment type="cofactor">
    <cofactor evidence="6">
        <name>Mg(2+)</name>
        <dbReference type="ChEBI" id="CHEBI:18420"/>
    </cofactor>
</comment>
<feature type="binding site" description="in other chain" evidence="6">
    <location>
        <begin position="121"/>
        <end position="129"/>
    </location>
    <ligand>
        <name>5-phospho-alpha-D-ribose 1-diphosphate</name>
        <dbReference type="ChEBI" id="CHEBI:58017"/>
        <note>ligand shared between dimeric partners</note>
    </ligand>
</feature>
<dbReference type="InterPro" id="IPR004467">
    <property type="entry name" value="Or_phspho_trans_dom"/>
</dbReference>
<dbReference type="GO" id="GO:0004588">
    <property type="term" value="F:orotate phosphoribosyltransferase activity"/>
    <property type="evidence" value="ECO:0007669"/>
    <property type="project" value="UniProtKB-EC"/>
</dbReference>
<dbReference type="EMBL" id="JAVRHT010000002">
    <property type="protein sequence ID" value="MDT0630454.1"/>
    <property type="molecule type" value="Genomic_DNA"/>
</dbReference>
<keyword evidence="5 6" id="KW-0665">Pyrimidine biosynthesis</keyword>
<evidence type="ECO:0000256" key="2">
    <source>
        <dbReference type="ARBA" id="ARBA00011971"/>
    </source>
</evidence>
<comment type="similarity">
    <text evidence="6">Belongs to the purine/pyrimidine phosphoribosyltransferase family. PyrE subfamily.</text>
</comment>
<evidence type="ECO:0000313" key="8">
    <source>
        <dbReference type="EMBL" id="MDT0630454.1"/>
    </source>
</evidence>
<dbReference type="InterPro" id="IPR023031">
    <property type="entry name" value="OPRT"/>
</dbReference>
<comment type="subunit">
    <text evidence="6">Homodimer.</text>
</comment>
<gene>
    <name evidence="6 8" type="primary">pyrE</name>
    <name evidence="8" type="ORF">RM540_01730</name>
</gene>